<dbReference type="Pfam" id="PF22624">
    <property type="entry name" value="AASDHPPT_N"/>
    <property type="match status" value="1"/>
</dbReference>
<dbReference type="InterPro" id="IPR008278">
    <property type="entry name" value="4-PPantetheinyl_Trfase_dom"/>
</dbReference>
<dbReference type="InterPro" id="IPR037143">
    <property type="entry name" value="4-PPantetheinyl_Trfase_dom_sf"/>
</dbReference>
<dbReference type="AlphaFoldDB" id="A0A7C9FQ13"/>
<dbReference type="GO" id="GO:0000287">
    <property type="term" value="F:magnesium ion binding"/>
    <property type="evidence" value="ECO:0007669"/>
    <property type="project" value="InterPro"/>
</dbReference>
<dbReference type="InterPro" id="IPR055066">
    <property type="entry name" value="AASDHPPT_N"/>
</dbReference>
<accession>A0A7C9FQ13</accession>
<evidence type="ECO:0000256" key="2">
    <source>
        <dbReference type="ARBA" id="ARBA00022679"/>
    </source>
</evidence>
<dbReference type="EMBL" id="WHLY01000002">
    <property type="protein sequence ID" value="MPR35971.1"/>
    <property type="molecule type" value="Genomic_DNA"/>
</dbReference>
<dbReference type="Proteomes" id="UP000479293">
    <property type="component" value="Unassembled WGS sequence"/>
</dbReference>
<proteinExistence type="inferred from homology"/>
<dbReference type="Pfam" id="PF01648">
    <property type="entry name" value="ACPS"/>
    <property type="match status" value="1"/>
</dbReference>
<comment type="caution">
    <text evidence="5">The sequence shown here is derived from an EMBL/GenBank/DDBJ whole genome shotgun (WGS) entry which is preliminary data.</text>
</comment>
<evidence type="ECO:0000313" key="5">
    <source>
        <dbReference type="EMBL" id="MPR35971.1"/>
    </source>
</evidence>
<protein>
    <submittedName>
        <fullName evidence="5">4'-phosphopantetheinyl transferase superfamily protein</fullName>
    </submittedName>
</protein>
<dbReference type="GO" id="GO:0019878">
    <property type="term" value="P:lysine biosynthetic process via aminoadipic acid"/>
    <property type="evidence" value="ECO:0007669"/>
    <property type="project" value="TreeGrafter"/>
</dbReference>
<evidence type="ECO:0000313" key="6">
    <source>
        <dbReference type="Proteomes" id="UP000479293"/>
    </source>
</evidence>
<dbReference type="PANTHER" id="PTHR12215">
    <property type="entry name" value="PHOSPHOPANTETHEINE TRANSFERASE"/>
    <property type="match status" value="1"/>
</dbReference>
<dbReference type="GO" id="GO:0005829">
    <property type="term" value="C:cytosol"/>
    <property type="evidence" value="ECO:0007669"/>
    <property type="project" value="TreeGrafter"/>
</dbReference>
<name>A0A7C9FQ13_9BACT</name>
<dbReference type="PANTHER" id="PTHR12215:SF10">
    <property type="entry name" value="L-AMINOADIPATE-SEMIALDEHYDE DEHYDROGENASE-PHOSPHOPANTETHEINYL TRANSFERASE"/>
    <property type="match status" value="1"/>
</dbReference>
<evidence type="ECO:0000259" key="4">
    <source>
        <dbReference type="Pfam" id="PF22624"/>
    </source>
</evidence>
<keyword evidence="6" id="KW-1185">Reference proteome</keyword>
<gene>
    <name evidence="5" type="ORF">GBK04_22125</name>
</gene>
<evidence type="ECO:0000259" key="3">
    <source>
        <dbReference type="Pfam" id="PF01648"/>
    </source>
</evidence>
<reference evidence="5 6" key="1">
    <citation type="submission" date="2019-10" db="EMBL/GenBank/DDBJ databases">
        <title>Draft Genome Sequence of Cytophagaceae sp. SJW1-29.</title>
        <authorList>
            <person name="Choi A."/>
        </authorList>
    </citation>
    <scope>NUCLEOTIDE SEQUENCE [LARGE SCALE GENOMIC DNA]</scope>
    <source>
        <strain evidence="5 6">SJW1-29</strain>
    </source>
</reference>
<organism evidence="5 6">
    <name type="scientific">Salmonirosea aquatica</name>
    <dbReference type="NCBI Taxonomy" id="2654236"/>
    <lineage>
        <taxon>Bacteria</taxon>
        <taxon>Pseudomonadati</taxon>
        <taxon>Bacteroidota</taxon>
        <taxon>Cytophagia</taxon>
        <taxon>Cytophagales</taxon>
        <taxon>Spirosomataceae</taxon>
        <taxon>Salmonirosea</taxon>
    </lineage>
</organism>
<sequence length="266" mass="30842">MNALGINVMHDSCLIVCSDHGPVKWLDWTSCFYKDDIAVFRFYYAEDKTHEPDWCALLHTDEIERSWRYHRRDDRLRSLYTRSLLRILAGKFTNQNPLAIRLTKGLRNKPELSDNIGWHINATHSGNWILVAVGKFSVGIDIEEVKSDFTFTDVLPFSFSIHERKYIEDGEQPLVRFYELWTKKEALVKAFGSGIDETFPQVPALTGLHKRETTKLAGVGEWTINGFYVADEYPAAIAYNCSSRHPQFYTLDPDIFTFPTQKYEMI</sequence>
<dbReference type="RefSeq" id="WP_152763473.1">
    <property type="nucleotide sequence ID" value="NZ_WHLY01000002.1"/>
</dbReference>
<dbReference type="GO" id="GO:0008897">
    <property type="term" value="F:holo-[acyl-carrier-protein] synthase activity"/>
    <property type="evidence" value="ECO:0007669"/>
    <property type="project" value="InterPro"/>
</dbReference>
<comment type="similarity">
    <text evidence="1">Belongs to the P-Pant transferase superfamily. Gsp/Sfp/HetI/AcpT family.</text>
</comment>
<keyword evidence="2 5" id="KW-0808">Transferase</keyword>
<feature type="domain" description="4'-phosphopantetheinyl transferase" evidence="3">
    <location>
        <begin position="137"/>
        <end position="206"/>
    </location>
</feature>
<dbReference type="Gene3D" id="3.90.470.20">
    <property type="entry name" value="4'-phosphopantetheinyl transferase domain"/>
    <property type="match status" value="2"/>
</dbReference>
<evidence type="ECO:0000256" key="1">
    <source>
        <dbReference type="ARBA" id="ARBA00010990"/>
    </source>
</evidence>
<dbReference type="InterPro" id="IPR050559">
    <property type="entry name" value="P-Pant_transferase_sf"/>
</dbReference>
<feature type="domain" description="4'-phosphopantetheinyl transferase N-terminal" evidence="4">
    <location>
        <begin position="56"/>
        <end position="132"/>
    </location>
</feature>
<dbReference type="SUPFAM" id="SSF56214">
    <property type="entry name" value="4'-phosphopantetheinyl transferase"/>
    <property type="match status" value="2"/>
</dbReference>